<comment type="caution">
    <text evidence="2">The sequence shown here is derived from an EMBL/GenBank/DDBJ whole genome shotgun (WGS) entry which is preliminary data.</text>
</comment>
<feature type="chain" id="PRO_5032937191" evidence="1">
    <location>
        <begin position="26"/>
        <end position="265"/>
    </location>
</feature>
<dbReference type="SUPFAM" id="SSF56925">
    <property type="entry name" value="OMPA-like"/>
    <property type="match status" value="1"/>
</dbReference>
<dbReference type="Gene3D" id="2.40.160.20">
    <property type="match status" value="1"/>
</dbReference>
<organism evidence="2 3">
    <name type="scientific">Oceaniferula marina</name>
    <dbReference type="NCBI Taxonomy" id="2748318"/>
    <lineage>
        <taxon>Bacteria</taxon>
        <taxon>Pseudomonadati</taxon>
        <taxon>Verrucomicrobiota</taxon>
        <taxon>Verrucomicrobiia</taxon>
        <taxon>Verrucomicrobiales</taxon>
        <taxon>Verrucomicrobiaceae</taxon>
        <taxon>Oceaniferula</taxon>
    </lineage>
</organism>
<evidence type="ECO:0000313" key="2">
    <source>
        <dbReference type="EMBL" id="NWK56962.1"/>
    </source>
</evidence>
<keyword evidence="1" id="KW-0732">Signal</keyword>
<evidence type="ECO:0000256" key="1">
    <source>
        <dbReference type="SAM" id="SignalP"/>
    </source>
</evidence>
<gene>
    <name evidence="2" type="ORF">HW115_15170</name>
</gene>
<accession>A0A851GJ10</accession>
<reference evidence="2 3" key="1">
    <citation type="submission" date="2020-07" db="EMBL/GenBank/DDBJ databases">
        <title>Roseicoccus Jingziensis gen. nov., sp. nov., isolated from coastal seawater.</title>
        <authorList>
            <person name="Feng X."/>
        </authorList>
    </citation>
    <scope>NUCLEOTIDE SEQUENCE [LARGE SCALE GENOMIC DNA]</scope>
    <source>
        <strain evidence="2 3">N1E253</strain>
    </source>
</reference>
<dbReference type="EMBL" id="JACBAZ010000007">
    <property type="protein sequence ID" value="NWK56962.1"/>
    <property type="molecule type" value="Genomic_DNA"/>
</dbReference>
<proteinExistence type="predicted"/>
<sequence>MNMFYKTIATCVISSLISTAGALQAQDDSKNASIIVPDPVAAEDTWEYNIAPYLWLSGIEGQAGVKNVVTDIDLPLDDIIDLLDFAGYLSFKANKGNWGYYADMQYIKLKGEQEGPGGPLINKVNIGLEQFRMELGAKYRIYHNDKTTIRLMAGLQYTYFYTELETKGKLTQDVDGSTDWIDPTIGISLTHQFNEKWNAHVVGQVGGFGVSADSTWQVLAGIGYQLNDCWRLVGGYRHQYLDYSDGGFLYDLDIGGPVLGAVYTF</sequence>
<dbReference type="InterPro" id="IPR011250">
    <property type="entry name" value="OMP/PagP_B-barrel"/>
</dbReference>
<feature type="signal peptide" evidence="1">
    <location>
        <begin position="1"/>
        <end position="25"/>
    </location>
</feature>
<dbReference type="Proteomes" id="UP000557872">
    <property type="component" value="Unassembled WGS sequence"/>
</dbReference>
<keyword evidence="3" id="KW-1185">Reference proteome</keyword>
<dbReference type="RefSeq" id="WP_178933797.1">
    <property type="nucleotide sequence ID" value="NZ_JACBAZ010000007.1"/>
</dbReference>
<evidence type="ECO:0000313" key="3">
    <source>
        <dbReference type="Proteomes" id="UP000557872"/>
    </source>
</evidence>
<protein>
    <submittedName>
        <fullName evidence="2">Outer membrane beta-barrel protein</fullName>
    </submittedName>
</protein>
<dbReference type="AlphaFoldDB" id="A0A851GJ10"/>
<name>A0A851GJ10_9BACT</name>